<feature type="region of interest" description="Disordered" evidence="1">
    <location>
        <begin position="138"/>
        <end position="165"/>
    </location>
</feature>
<evidence type="ECO:0000256" key="2">
    <source>
        <dbReference type="SAM" id="SignalP"/>
    </source>
</evidence>
<dbReference type="GeneID" id="81392481"/>
<dbReference type="EMBL" id="JAPMSZ010000004">
    <property type="protein sequence ID" value="KAJ5105384.1"/>
    <property type="molecule type" value="Genomic_DNA"/>
</dbReference>
<dbReference type="Proteomes" id="UP001141434">
    <property type="component" value="Unassembled WGS sequence"/>
</dbReference>
<evidence type="ECO:0000256" key="1">
    <source>
        <dbReference type="SAM" id="MobiDB-lite"/>
    </source>
</evidence>
<dbReference type="RefSeq" id="XP_056514380.1">
    <property type="nucleotide sequence ID" value="XM_056653313.1"/>
</dbReference>
<comment type="caution">
    <text evidence="3">The sequence shown here is derived from an EMBL/GenBank/DDBJ whole genome shotgun (WGS) entry which is preliminary data.</text>
</comment>
<reference evidence="3" key="1">
    <citation type="submission" date="2022-11" db="EMBL/GenBank/DDBJ databases">
        <authorList>
            <person name="Petersen C."/>
        </authorList>
    </citation>
    <scope>NUCLEOTIDE SEQUENCE</scope>
    <source>
        <strain evidence="3">IBT 34128</strain>
    </source>
</reference>
<feature type="chain" id="PRO_5040795696" evidence="2">
    <location>
        <begin position="22"/>
        <end position="192"/>
    </location>
</feature>
<organism evidence="3 4">
    <name type="scientific">Penicillium alfredii</name>
    <dbReference type="NCBI Taxonomy" id="1506179"/>
    <lineage>
        <taxon>Eukaryota</taxon>
        <taxon>Fungi</taxon>
        <taxon>Dikarya</taxon>
        <taxon>Ascomycota</taxon>
        <taxon>Pezizomycotina</taxon>
        <taxon>Eurotiomycetes</taxon>
        <taxon>Eurotiomycetidae</taxon>
        <taxon>Eurotiales</taxon>
        <taxon>Aspergillaceae</taxon>
        <taxon>Penicillium</taxon>
    </lineage>
</organism>
<protein>
    <submittedName>
        <fullName evidence="3">Uncharacterized protein</fullName>
    </submittedName>
</protein>
<keyword evidence="4" id="KW-1185">Reference proteome</keyword>
<evidence type="ECO:0000313" key="4">
    <source>
        <dbReference type="Proteomes" id="UP001141434"/>
    </source>
</evidence>
<dbReference type="AlphaFoldDB" id="A0A9W9FS35"/>
<feature type="signal peptide" evidence="2">
    <location>
        <begin position="1"/>
        <end position="21"/>
    </location>
</feature>
<name>A0A9W9FS35_9EURO</name>
<feature type="compositionally biased region" description="Low complexity" evidence="1">
    <location>
        <begin position="138"/>
        <end position="149"/>
    </location>
</feature>
<feature type="compositionally biased region" description="Polar residues" evidence="1">
    <location>
        <begin position="150"/>
        <end position="165"/>
    </location>
</feature>
<sequence length="192" mass="20104">MQFYQAFLLSAAICLATTARADTNVLQDDHRCPVDWRPTDYRGVRNCCYGTLYLDTDDPHCCVVDHEVADAVTDTIPDAVPTFSDCFPFCSGSTGVNDVRTAASSVRTAAHNAHTSAISSCIDKVPLSASDYSSRVSAASSSARRTSPSTNDANPTATDSGDRWSTNAAMPIATAEGAVIGGVAVAAALFAL</sequence>
<dbReference type="OrthoDB" id="4870483at2759"/>
<gene>
    <name evidence="3" type="ORF">NUU61_002731</name>
</gene>
<reference evidence="3" key="2">
    <citation type="journal article" date="2023" name="IMA Fungus">
        <title>Comparative genomic study of the Penicillium genus elucidates a diverse pangenome and 15 lateral gene transfer events.</title>
        <authorList>
            <person name="Petersen C."/>
            <person name="Sorensen T."/>
            <person name="Nielsen M.R."/>
            <person name="Sondergaard T.E."/>
            <person name="Sorensen J.L."/>
            <person name="Fitzpatrick D.A."/>
            <person name="Frisvad J.C."/>
            <person name="Nielsen K.L."/>
        </authorList>
    </citation>
    <scope>NUCLEOTIDE SEQUENCE</scope>
    <source>
        <strain evidence="3">IBT 34128</strain>
    </source>
</reference>
<accession>A0A9W9FS35</accession>
<proteinExistence type="predicted"/>
<evidence type="ECO:0000313" key="3">
    <source>
        <dbReference type="EMBL" id="KAJ5105384.1"/>
    </source>
</evidence>
<keyword evidence="2" id="KW-0732">Signal</keyword>